<dbReference type="GeneTree" id="ENSGT00940000153244"/>
<evidence type="ECO:0000256" key="3">
    <source>
        <dbReference type="ARBA" id="ARBA00023274"/>
    </source>
</evidence>
<dbReference type="Ensembl" id="ENSMPUT00000015999.1">
    <property type="protein sequence ID" value="ENSMPUP00000015758.1"/>
    <property type="gene ID" value="ENSMPUG00000015865.1"/>
</dbReference>
<dbReference type="InterPro" id="IPR008991">
    <property type="entry name" value="Translation_prot_SH3-like_sf"/>
</dbReference>
<dbReference type="Gene3D" id="2.40.50.140">
    <property type="entry name" value="Nucleic acid-binding proteins"/>
    <property type="match status" value="1"/>
</dbReference>
<keyword evidence="3" id="KW-0687">Ribonucleoprotein</keyword>
<dbReference type="EMBL" id="AEYP01111331">
    <property type="status" value="NOT_ANNOTATED_CDS"/>
    <property type="molecule type" value="Genomic_DNA"/>
</dbReference>
<dbReference type="SUPFAM" id="SSF50104">
    <property type="entry name" value="Translation proteins SH3-like domain"/>
    <property type="match status" value="1"/>
</dbReference>
<dbReference type="eggNOG" id="KOG2309">
    <property type="taxonomic scope" value="Eukaryota"/>
</dbReference>
<evidence type="ECO:0000313" key="5">
    <source>
        <dbReference type="Ensembl" id="ENSMPUP00000015758.1"/>
    </source>
</evidence>
<dbReference type="InterPro" id="IPR022669">
    <property type="entry name" value="Ribosomal_uL2_C"/>
</dbReference>
<dbReference type="PANTHER" id="PTHR13691">
    <property type="entry name" value="RIBOSOMAL PROTEIN L2"/>
    <property type="match status" value="1"/>
</dbReference>
<evidence type="ECO:0000256" key="2">
    <source>
        <dbReference type="ARBA" id="ARBA00022980"/>
    </source>
</evidence>
<comment type="similarity">
    <text evidence="1">Belongs to the universal ribosomal protein uL2 family.</text>
</comment>
<organism evidence="5">
    <name type="scientific">Mustela putorius furo</name>
    <name type="common">European domestic ferret</name>
    <name type="synonym">Mustela furo</name>
    <dbReference type="NCBI Taxonomy" id="9669"/>
    <lineage>
        <taxon>Eukaryota</taxon>
        <taxon>Metazoa</taxon>
        <taxon>Chordata</taxon>
        <taxon>Craniata</taxon>
        <taxon>Vertebrata</taxon>
        <taxon>Euteleostomi</taxon>
        <taxon>Mammalia</taxon>
        <taxon>Eutheria</taxon>
        <taxon>Laurasiatheria</taxon>
        <taxon>Carnivora</taxon>
        <taxon>Caniformia</taxon>
        <taxon>Musteloidea</taxon>
        <taxon>Mustelidae</taxon>
        <taxon>Mustelinae</taxon>
        <taxon>Mustela</taxon>
    </lineage>
</organism>
<dbReference type="HOGENOM" id="CLU_1921922_0_0_1"/>
<dbReference type="GO" id="GO:0003735">
    <property type="term" value="F:structural constituent of ribosome"/>
    <property type="evidence" value="ECO:0007669"/>
    <property type="project" value="InterPro"/>
</dbReference>
<dbReference type="GO" id="GO:0031090">
    <property type="term" value="C:organelle membrane"/>
    <property type="evidence" value="ECO:0007669"/>
    <property type="project" value="UniProtKB-ARBA"/>
</dbReference>
<dbReference type="GO" id="GO:0022625">
    <property type="term" value="C:cytosolic large ribosomal subunit"/>
    <property type="evidence" value="ECO:0007669"/>
    <property type="project" value="TreeGrafter"/>
</dbReference>
<dbReference type="GO" id="GO:0002181">
    <property type="term" value="P:cytoplasmic translation"/>
    <property type="evidence" value="ECO:0007669"/>
    <property type="project" value="TreeGrafter"/>
</dbReference>
<dbReference type="Gene3D" id="2.30.30.30">
    <property type="match status" value="1"/>
</dbReference>
<dbReference type="GO" id="GO:0003723">
    <property type="term" value="F:RNA binding"/>
    <property type="evidence" value="ECO:0007669"/>
    <property type="project" value="TreeGrafter"/>
</dbReference>
<dbReference type="InterPro" id="IPR002171">
    <property type="entry name" value="Ribosomal_uL2"/>
</dbReference>
<evidence type="ECO:0000259" key="4">
    <source>
        <dbReference type="Pfam" id="PF03947"/>
    </source>
</evidence>
<dbReference type="PANTHER" id="PTHR13691:SF16">
    <property type="entry name" value="LARGE RIBOSOMAL SUBUNIT PROTEIN UL2"/>
    <property type="match status" value="1"/>
</dbReference>
<reference evidence="5" key="1">
    <citation type="submission" date="2024-06" db="UniProtKB">
        <authorList>
            <consortium name="Ensembl"/>
        </authorList>
    </citation>
    <scope>IDENTIFICATION</scope>
</reference>
<keyword evidence="2" id="KW-0689">Ribosomal protein</keyword>
<dbReference type="AlphaFoldDB" id="M3YWP8"/>
<dbReference type="InParanoid" id="M3YWP8"/>
<dbReference type="InterPro" id="IPR012340">
    <property type="entry name" value="NA-bd_OB-fold"/>
</dbReference>
<name>M3YWP8_MUSPF</name>
<evidence type="ECO:0000256" key="1">
    <source>
        <dbReference type="ARBA" id="ARBA00005636"/>
    </source>
</evidence>
<protein>
    <recommendedName>
        <fullName evidence="4">Large ribosomal subunit protein uL2 C-terminal domain-containing protein</fullName>
    </recommendedName>
</protein>
<dbReference type="InterPro" id="IPR014722">
    <property type="entry name" value="Rib_uL2_dom2"/>
</dbReference>
<proteinExistence type="inferred from homology"/>
<feature type="domain" description="Large ribosomal subunit protein uL2 C-terminal" evidence="4">
    <location>
        <begin position="59"/>
        <end position="126"/>
    </location>
</feature>
<accession>M3YWP8</accession>
<dbReference type="STRING" id="9669.ENSMPUP00000015758"/>
<dbReference type="Pfam" id="PF03947">
    <property type="entry name" value="Ribosomal_L2_C"/>
    <property type="match status" value="1"/>
</dbReference>
<sequence>GLIKGTVKDVLCDPAGAPLAKVVFQDPYQFKKQMVVFIIMEGIHTDHFMYCNKKAQLNIGNVLLVGIMPWGTIVCCLEEKLVDWGKLPQGLGNYVTVMSHPRDQQTQVKLPSRSKKVIYLGKNCSALSAVQG</sequence>